<sequence>MRLTSWMRTRNSWVRTTSWYHHSRVTTTASWMRTSNFMCDHHRFLEDHRSWVISTHSRRHHSSTTSWTTEDKYVEKKIYCIRILK</sequence>
<dbReference type="EMBL" id="CAACVG010008561">
    <property type="protein sequence ID" value="VEN50330.1"/>
    <property type="molecule type" value="Genomic_DNA"/>
</dbReference>
<proteinExistence type="predicted"/>
<organism evidence="1 2">
    <name type="scientific">Callosobruchus maculatus</name>
    <name type="common">Southern cowpea weevil</name>
    <name type="synonym">Pulse bruchid</name>
    <dbReference type="NCBI Taxonomy" id="64391"/>
    <lineage>
        <taxon>Eukaryota</taxon>
        <taxon>Metazoa</taxon>
        <taxon>Ecdysozoa</taxon>
        <taxon>Arthropoda</taxon>
        <taxon>Hexapoda</taxon>
        <taxon>Insecta</taxon>
        <taxon>Pterygota</taxon>
        <taxon>Neoptera</taxon>
        <taxon>Endopterygota</taxon>
        <taxon>Coleoptera</taxon>
        <taxon>Polyphaga</taxon>
        <taxon>Cucujiformia</taxon>
        <taxon>Chrysomeloidea</taxon>
        <taxon>Chrysomelidae</taxon>
        <taxon>Bruchinae</taxon>
        <taxon>Bruchini</taxon>
        <taxon>Callosobruchus</taxon>
    </lineage>
</organism>
<keyword evidence="2" id="KW-1185">Reference proteome</keyword>
<dbReference type="AlphaFoldDB" id="A0A653CQY1"/>
<protein>
    <submittedName>
        <fullName evidence="1">Uncharacterized protein</fullName>
    </submittedName>
</protein>
<gene>
    <name evidence="1" type="ORF">CALMAC_LOCUS11133</name>
</gene>
<reference evidence="1 2" key="1">
    <citation type="submission" date="2019-01" db="EMBL/GenBank/DDBJ databases">
        <authorList>
            <person name="Sayadi A."/>
        </authorList>
    </citation>
    <scope>NUCLEOTIDE SEQUENCE [LARGE SCALE GENOMIC DNA]</scope>
</reference>
<evidence type="ECO:0000313" key="2">
    <source>
        <dbReference type="Proteomes" id="UP000410492"/>
    </source>
</evidence>
<accession>A0A653CQY1</accession>
<evidence type="ECO:0000313" key="1">
    <source>
        <dbReference type="EMBL" id="VEN50330.1"/>
    </source>
</evidence>
<dbReference type="Proteomes" id="UP000410492">
    <property type="component" value="Unassembled WGS sequence"/>
</dbReference>
<name>A0A653CQY1_CALMS</name>